<gene>
    <name evidence="2" type="ORF">LCGC14_2177050</name>
</gene>
<dbReference type="AlphaFoldDB" id="A0A0F9DNE1"/>
<accession>A0A0F9DNE1</accession>
<evidence type="ECO:0000256" key="1">
    <source>
        <dbReference type="SAM" id="MobiDB-lite"/>
    </source>
</evidence>
<comment type="caution">
    <text evidence="2">The sequence shown here is derived from an EMBL/GenBank/DDBJ whole genome shotgun (WGS) entry which is preliminary data.</text>
</comment>
<proteinExistence type="predicted"/>
<evidence type="ECO:0000313" key="2">
    <source>
        <dbReference type="EMBL" id="KKL63243.1"/>
    </source>
</evidence>
<organism evidence="2">
    <name type="scientific">marine sediment metagenome</name>
    <dbReference type="NCBI Taxonomy" id="412755"/>
    <lineage>
        <taxon>unclassified sequences</taxon>
        <taxon>metagenomes</taxon>
        <taxon>ecological metagenomes</taxon>
    </lineage>
</organism>
<sequence length="237" mass="25422">MTFVARHTPTRKDTGGPETPARMNQAEEMVQIPWFTQLCLEGRIFVAGHGIAEAGVDSEAALDDQTPSTSLSAPLGGIIVIPLYFRAYFDTEGGAGTPKMLLAYVQKDKGIAGTGTAFTAINCLGGTNPRTAQAKFQNTLSSITAIVAAENVVISERTHMLDNMISVEAVTTVQGVEVFHPRGGGTGASYEFIWKPEMPVVLAAGSSMLFYAHTDGGDSKYNYTMAWAELDEDKYEV</sequence>
<dbReference type="EMBL" id="LAZR01028237">
    <property type="protein sequence ID" value="KKL63243.1"/>
    <property type="molecule type" value="Genomic_DNA"/>
</dbReference>
<name>A0A0F9DNE1_9ZZZZ</name>
<protein>
    <submittedName>
        <fullName evidence="2">Uncharacterized protein</fullName>
    </submittedName>
</protein>
<feature type="region of interest" description="Disordered" evidence="1">
    <location>
        <begin position="1"/>
        <end position="21"/>
    </location>
</feature>
<reference evidence="2" key="1">
    <citation type="journal article" date="2015" name="Nature">
        <title>Complex archaea that bridge the gap between prokaryotes and eukaryotes.</title>
        <authorList>
            <person name="Spang A."/>
            <person name="Saw J.H."/>
            <person name="Jorgensen S.L."/>
            <person name="Zaremba-Niedzwiedzka K."/>
            <person name="Martijn J."/>
            <person name="Lind A.E."/>
            <person name="van Eijk R."/>
            <person name="Schleper C."/>
            <person name="Guy L."/>
            <person name="Ettema T.J."/>
        </authorList>
    </citation>
    <scope>NUCLEOTIDE SEQUENCE</scope>
</reference>